<accession>A0ABS7DH97</accession>
<feature type="transmembrane region" description="Helical" evidence="1">
    <location>
        <begin position="156"/>
        <end position="180"/>
    </location>
</feature>
<reference evidence="2 3" key="1">
    <citation type="submission" date="2021-03" db="EMBL/GenBank/DDBJ databases">
        <title>Succinivibrio sp. nov. isolated from feces of cow.</title>
        <authorList>
            <person name="Choi J.-Y."/>
        </authorList>
    </citation>
    <scope>NUCLEOTIDE SEQUENCE [LARGE SCALE GENOMIC DNA]</scope>
    <source>
        <strain evidence="2 3">AGMB01872</strain>
    </source>
</reference>
<proteinExistence type="predicted"/>
<gene>
    <name evidence="2" type="ORF">J5V48_07240</name>
</gene>
<sequence>MKKDQSEPFKKFIEEIASSVIKTRDKAEALTKSAMSIYKEGWRHNYSVVTAIIISKDPNNSLNDLTNILNNIDIIIGIVEESTDPKMNKPKELVAEAENCLSGLIRLKDHVSLELIRLGYINRIKENFDKFNIDTNEVISKYKEIKRVLITQKNEAITILGIFASIVTVFAAGIGISSAIFSNMNDIGTWRLYSLTCLIVLFITNILALLFDFLRDIAEKPKTKHDHIWALNIVLIIVSVCCFLVSFSDEIPQSQNRLTSSVSCSITNNSESISKP</sequence>
<keyword evidence="1" id="KW-0812">Transmembrane</keyword>
<keyword evidence="3" id="KW-1185">Reference proteome</keyword>
<keyword evidence="1" id="KW-1133">Transmembrane helix</keyword>
<feature type="transmembrane region" description="Helical" evidence="1">
    <location>
        <begin position="226"/>
        <end position="247"/>
    </location>
</feature>
<name>A0ABS7DH97_9GAMM</name>
<evidence type="ECO:0000313" key="3">
    <source>
        <dbReference type="Proteomes" id="UP000731465"/>
    </source>
</evidence>
<keyword evidence="1" id="KW-0472">Membrane</keyword>
<dbReference type="Proteomes" id="UP000731465">
    <property type="component" value="Unassembled WGS sequence"/>
</dbReference>
<dbReference type="EMBL" id="JAGFNY010000025">
    <property type="protein sequence ID" value="MBW7570684.1"/>
    <property type="molecule type" value="Genomic_DNA"/>
</dbReference>
<comment type="caution">
    <text evidence="2">The sequence shown here is derived from an EMBL/GenBank/DDBJ whole genome shotgun (WGS) entry which is preliminary data.</text>
</comment>
<evidence type="ECO:0000313" key="2">
    <source>
        <dbReference type="EMBL" id="MBW7570684.1"/>
    </source>
</evidence>
<evidence type="ECO:0000256" key="1">
    <source>
        <dbReference type="SAM" id="Phobius"/>
    </source>
</evidence>
<dbReference type="RefSeq" id="WP_219937906.1">
    <property type="nucleotide sequence ID" value="NZ_JAGFNY010000025.1"/>
</dbReference>
<feature type="transmembrane region" description="Helical" evidence="1">
    <location>
        <begin position="192"/>
        <end position="214"/>
    </location>
</feature>
<organism evidence="2 3">
    <name type="scientific">Succinivibrio faecicola</name>
    <dbReference type="NCBI Taxonomy" id="2820300"/>
    <lineage>
        <taxon>Bacteria</taxon>
        <taxon>Pseudomonadati</taxon>
        <taxon>Pseudomonadota</taxon>
        <taxon>Gammaproteobacteria</taxon>
        <taxon>Aeromonadales</taxon>
        <taxon>Succinivibrionaceae</taxon>
        <taxon>Succinivibrio</taxon>
    </lineage>
</organism>
<protein>
    <submittedName>
        <fullName evidence="2">Uncharacterized protein</fullName>
    </submittedName>
</protein>